<feature type="region of interest" description="Disordered" evidence="1">
    <location>
        <begin position="91"/>
        <end position="129"/>
    </location>
</feature>
<dbReference type="AlphaFoldDB" id="A0A0L8FSQ8"/>
<gene>
    <name evidence="2" type="ORF">OCBIM_22008958mg</name>
</gene>
<name>A0A0L8FSQ8_OCTBM</name>
<organism evidence="2">
    <name type="scientific">Octopus bimaculoides</name>
    <name type="common">California two-spotted octopus</name>
    <dbReference type="NCBI Taxonomy" id="37653"/>
    <lineage>
        <taxon>Eukaryota</taxon>
        <taxon>Metazoa</taxon>
        <taxon>Spiralia</taxon>
        <taxon>Lophotrochozoa</taxon>
        <taxon>Mollusca</taxon>
        <taxon>Cephalopoda</taxon>
        <taxon>Coleoidea</taxon>
        <taxon>Octopodiformes</taxon>
        <taxon>Octopoda</taxon>
        <taxon>Incirrata</taxon>
        <taxon>Octopodidae</taxon>
        <taxon>Octopus</taxon>
    </lineage>
</organism>
<dbReference type="EMBL" id="KQ426820">
    <property type="protein sequence ID" value="KOF67714.1"/>
    <property type="molecule type" value="Genomic_DNA"/>
</dbReference>
<sequence length="257" mass="28384">MACIPIGPDSNGDFYLKPQNVYDGDDNAGIILSDVNDCESDVVDDAANVAFIEGVVGDSQAFDASCYDGVLGSGRPRASVIFGGANTHGSEFDGELRVGEDDSQNDSDGYDDEYDDEDVDDDEYDDYDDDHDVDVEALHCGIQGGKYSYDNEYYTDDDDDDDDDEVEEDDDDDDNDNDGVYVDLYRSIYGGDRPGYEGDNYNNDGDKVFGLHDDEDDDDDDEEEEEGEEEEEEEDGKEDYDDEVADGARGKLNTGSY</sequence>
<accession>A0A0L8FSQ8</accession>
<feature type="compositionally biased region" description="Acidic residues" evidence="1">
    <location>
        <begin position="153"/>
        <end position="177"/>
    </location>
</feature>
<feature type="compositionally biased region" description="Acidic residues" evidence="1">
    <location>
        <begin position="213"/>
        <end position="245"/>
    </location>
</feature>
<feature type="region of interest" description="Disordered" evidence="1">
    <location>
        <begin position="143"/>
        <end position="257"/>
    </location>
</feature>
<feature type="compositionally biased region" description="Basic and acidic residues" evidence="1">
    <location>
        <begin position="91"/>
        <end position="100"/>
    </location>
</feature>
<proteinExistence type="predicted"/>
<evidence type="ECO:0000256" key="1">
    <source>
        <dbReference type="SAM" id="MobiDB-lite"/>
    </source>
</evidence>
<evidence type="ECO:0000313" key="2">
    <source>
        <dbReference type="EMBL" id="KOF67714.1"/>
    </source>
</evidence>
<reference evidence="2" key="1">
    <citation type="submission" date="2015-07" db="EMBL/GenBank/DDBJ databases">
        <title>MeaNS - Measles Nucleotide Surveillance Program.</title>
        <authorList>
            <person name="Tran T."/>
            <person name="Druce J."/>
        </authorList>
    </citation>
    <scope>NUCLEOTIDE SEQUENCE</scope>
    <source>
        <strain evidence="2">UCB-OBI-ISO-001</strain>
        <tissue evidence="2">Gonad</tissue>
    </source>
</reference>
<feature type="compositionally biased region" description="Acidic residues" evidence="1">
    <location>
        <begin position="101"/>
        <end position="129"/>
    </location>
</feature>
<protein>
    <submittedName>
        <fullName evidence="2">Uncharacterized protein</fullName>
    </submittedName>
</protein>